<evidence type="ECO:0000256" key="5">
    <source>
        <dbReference type="ARBA" id="ARBA00023121"/>
    </source>
</evidence>
<feature type="compositionally biased region" description="Polar residues" evidence="6">
    <location>
        <begin position="295"/>
        <end position="311"/>
    </location>
</feature>
<dbReference type="GO" id="GO:0006897">
    <property type="term" value="P:endocytosis"/>
    <property type="evidence" value="ECO:0007669"/>
    <property type="project" value="TreeGrafter"/>
</dbReference>
<comment type="subcellular location">
    <subcellularLocation>
        <location evidence="1">Cytoplasm</location>
    </subcellularLocation>
</comment>
<evidence type="ECO:0000256" key="3">
    <source>
        <dbReference type="ARBA" id="ARBA00022490"/>
    </source>
</evidence>
<evidence type="ECO:0000259" key="7">
    <source>
        <dbReference type="PROSITE" id="PS50942"/>
    </source>
</evidence>
<feature type="region of interest" description="Disordered" evidence="6">
    <location>
        <begin position="393"/>
        <end position="425"/>
    </location>
</feature>
<feature type="region of interest" description="Disordered" evidence="6">
    <location>
        <begin position="291"/>
        <end position="337"/>
    </location>
</feature>
<dbReference type="WBParaSite" id="HCON_00181940-00001">
    <property type="protein sequence ID" value="HCON_00181940-00001"/>
    <property type="gene ID" value="HCON_00181940"/>
</dbReference>
<dbReference type="SUPFAM" id="SSF48464">
    <property type="entry name" value="ENTH/VHS domain"/>
    <property type="match status" value="1"/>
</dbReference>
<dbReference type="GO" id="GO:0030125">
    <property type="term" value="C:clathrin vesicle coat"/>
    <property type="evidence" value="ECO:0007669"/>
    <property type="project" value="TreeGrafter"/>
</dbReference>
<dbReference type="Proteomes" id="UP000025227">
    <property type="component" value="Unplaced"/>
</dbReference>
<evidence type="ECO:0000313" key="8">
    <source>
        <dbReference type="Proteomes" id="UP000025227"/>
    </source>
</evidence>
<dbReference type="AlphaFoldDB" id="A0A7I4Z4C0"/>
<dbReference type="Gene3D" id="1.25.40.90">
    <property type="match status" value="1"/>
</dbReference>
<dbReference type="GO" id="GO:0005768">
    <property type="term" value="C:endosome"/>
    <property type="evidence" value="ECO:0007669"/>
    <property type="project" value="TreeGrafter"/>
</dbReference>
<evidence type="ECO:0000256" key="2">
    <source>
        <dbReference type="ARBA" id="ARBA00010130"/>
    </source>
</evidence>
<reference evidence="9" key="1">
    <citation type="submission" date="2020-12" db="UniProtKB">
        <authorList>
            <consortium name="WormBaseParasite"/>
        </authorList>
    </citation>
    <scope>IDENTIFICATION</scope>
    <source>
        <strain evidence="9">MHco3</strain>
    </source>
</reference>
<dbReference type="Pfam" id="PF01417">
    <property type="entry name" value="ENTH"/>
    <property type="match status" value="1"/>
</dbReference>
<keyword evidence="4" id="KW-0597">Phosphoprotein</keyword>
<dbReference type="InterPro" id="IPR003903">
    <property type="entry name" value="UIM_dom"/>
</dbReference>
<dbReference type="PANTHER" id="PTHR12276">
    <property type="entry name" value="EPSIN/ENT-RELATED"/>
    <property type="match status" value="1"/>
</dbReference>
<dbReference type="PROSITE" id="PS50942">
    <property type="entry name" value="ENTH"/>
    <property type="match status" value="1"/>
</dbReference>
<evidence type="ECO:0000256" key="6">
    <source>
        <dbReference type="SAM" id="MobiDB-lite"/>
    </source>
</evidence>
<organism evidence="8 9">
    <name type="scientific">Haemonchus contortus</name>
    <name type="common">Barber pole worm</name>
    <dbReference type="NCBI Taxonomy" id="6289"/>
    <lineage>
        <taxon>Eukaryota</taxon>
        <taxon>Metazoa</taxon>
        <taxon>Ecdysozoa</taxon>
        <taxon>Nematoda</taxon>
        <taxon>Chromadorea</taxon>
        <taxon>Rhabditida</taxon>
        <taxon>Rhabditina</taxon>
        <taxon>Rhabditomorpha</taxon>
        <taxon>Strongyloidea</taxon>
        <taxon>Trichostrongylidae</taxon>
        <taxon>Haemonchus</taxon>
    </lineage>
</organism>
<dbReference type="SMART" id="SM00273">
    <property type="entry name" value="ENTH"/>
    <property type="match status" value="1"/>
</dbReference>
<keyword evidence="5" id="KW-0446">Lipid-binding</keyword>
<accession>A0A7I4Z4C0</accession>
<proteinExistence type="inferred from homology"/>
<dbReference type="InterPro" id="IPR013809">
    <property type="entry name" value="ENTH"/>
</dbReference>
<sequence>MSEISDLTNNPMAFTEVMSIIWKRLNDSGKNWRHVYKSLVLLDFLIKCGNDKVSQQCRENIFTIETLKDFQHIEDNRDQGLNIREKAKQITALLTDEERLKNERTRFMLTRTKFRENSGLGSSSERRIRRSDTGSALDPEIEDARPCSVGEEEMQLQIAIALSKEEHEKVGEIMRSDEVRLQLALEESQREAERMAKIEPKLVNSGQLTQSALDDLLSLGVGELVMNDQPSSSSILVGTGLADPWASSISGEQSASSAPLYPSGHFAHNDPWMPTTVQTASTVVARSTMVGDPSSDISSAWDQQLDQSSKTDPAAVTSSSDVGSSAAPSARRTPENFLGENKNLVNLDNLLGVSSTNPACANPFLIGCTTATSNPFASQQRKSPTLNEMRAAQGSTVPPIPQIGPRVETLPKSIPTLHDPNPFFS</sequence>
<dbReference type="SMART" id="SM00726">
    <property type="entry name" value="UIM"/>
    <property type="match status" value="2"/>
</dbReference>
<evidence type="ECO:0000256" key="4">
    <source>
        <dbReference type="ARBA" id="ARBA00022553"/>
    </source>
</evidence>
<protein>
    <submittedName>
        <fullName evidence="9">ENTH domain-containing protein</fullName>
    </submittedName>
</protein>
<dbReference type="GO" id="GO:0005886">
    <property type="term" value="C:plasma membrane"/>
    <property type="evidence" value="ECO:0007669"/>
    <property type="project" value="TreeGrafter"/>
</dbReference>
<evidence type="ECO:0000256" key="1">
    <source>
        <dbReference type="ARBA" id="ARBA00004496"/>
    </source>
</evidence>
<feature type="region of interest" description="Disordered" evidence="6">
    <location>
        <begin position="117"/>
        <end position="141"/>
    </location>
</feature>
<evidence type="ECO:0000313" key="9">
    <source>
        <dbReference type="WBParaSite" id="HCON_00181940-00001"/>
    </source>
</evidence>
<comment type="similarity">
    <text evidence="2">Belongs to the epsin family.</text>
</comment>
<dbReference type="PROSITE" id="PS50330">
    <property type="entry name" value="UIM"/>
    <property type="match status" value="2"/>
</dbReference>
<keyword evidence="8" id="KW-1185">Reference proteome</keyword>
<keyword evidence="3" id="KW-0963">Cytoplasm</keyword>
<name>A0A7I4Z4C0_HAECO</name>
<dbReference type="InterPro" id="IPR008942">
    <property type="entry name" value="ENTH_VHS"/>
</dbReference>
<dbReference type="PANTHER" id="PTHR12276:SF115">
    <property type="entry name" value="FI19443P1"/>
    <property type="match status" value="1"/>
</dbReference>
<dbReference type="OrthoDB" id="4033880at2759"/>
<feature type="domain" description="ENTH" evidence="7">
    <location>
        <begin position="1"/>
        <end position="104"/>
    </location>
</feature>
<feature type="compositionally biased region" description="Low complexity" evidence="6">
    <location>
        <begin position="314"/>
        <end position="330"/>
    </location>
</feature>
<dbReference type="GO" id="GO:0005543">
    <property type="term" value="F:phospholipid binding"/>
    <property type="evidence" value="ECO:0007669"/>
    <property type="project" value="TreeGrafter"/>
</dbReference>
<dbReference type="GO" id="GO:0030276">
    <property type="term" value="F:clathrin binding"/>
    <property type="evidence" value="ECO:0007669"/>
    <property type="project" value="TreeGrafter"/>
</dbReference>
<dbReference type="OMA" id="YLIKCGS"/>